<gene>
    <name evidence="2" type="ORF">EYF80_010261</name>
</gene>
<feature type="region of interest" description="Disordered" evidence="1">
    <location>
        <begin position="1"/>
        <end position="23"/>
    </location>
</feature>
<accession>A0A4Z2INS9</accession>
<proteinExistence type="predicted"/>
<keyword evidence="3" id="KW-1185">Reference proteome</keyword>
<evidence type="ECO:0000313" key="2">
    <source>
        <dbReference type="EMBL" id="TNN79447.1"/>
    </source>
</evidence>
<dbReference type="EMBL" id="SRLO01000064">
    <property type="protein sequence ID" value="TNN79447.1"/>
    <property type="molecule type" value="Genomic_DNA"/>
</dbReference>
<evidence type="ECO:0000313" key="3">
    <source>
        <dbReference type="Proteomes" id="UP000314294"/>
    </source>
</evidence>
<dbReference type="Proteomes" id="UP000314294">
    <property type="component" value="Unassembled WGS sequence"/>
</dbReference>
<organism evidence="2 3">
    <name type="scientific">Liparis tanakae</name>
    <name type="common">Tanaka's snailfish</name>
    <dbReference type="NCBI Taxonomy" id="230148"/>
    <lineage>
        <taxon>Eukaryota</taxon>
        <taxon>Metazoa</taxon>
        <taxon>Chordata</taxon>
        <taxon>Craniata</taxon>
        <taxon>Vertebrata</taxon>
        <taxon>Euteleostomi</taxon>
        <taxon>Actinopterygii</taxon>
        <taxon>Neopterygii</taxon>
        <taxon>Teleostei</taxon>
        <taxon>Neoteleostei</taxon>
        <taxon>Acanthomorphata</taxon>
        <taxon>Eupercaria</taxon>
        <taxon>Perciformes</taxon>
        <taxon>Cottioidei</taxon>
        <taxon>Cottales</taxon>
        <taxon>Liparidae</taxon>
        <taxon>Liparis</taxon>
    </lineage>
</organism>
<name>A0A4Z2INS9_9TELE</name>
<sequence>MQHGTPADVGTMDMHSKPPGRTQRAVRAHTDRLAAAAKELGHSHGEGGRRVAGQPEPEVRVGGVRVQLLRIATKTMSRNVSLYLFISKLKQRGHGVGAGGEDEDEGGAAVAVNEGRAQIEGRRFDEGTTQTVGNKFLHHGNNLGDA</sequence>
<comment type="caution">
    <text evidence="2">The sequence shown here is derived from an EMBL/GenBank/DDBJ whole genome shotgun (WGS) entry which is preliminary data.</text>
</comment>
<reference evidence="2 3" key="1">
    <citation type="submission" date="2019-03" db="EMBL/GenBank/DDBJ databases">
        <title>First draft genome of Liparis tanakae, snailfish: a comprehensive survey of snailfish specific genes.</title>
        <authorList>
            <person name="Kim W."/>
            <person name="Song I."/>
            <person name="Jeong J.-H."/>
            <person name="Kim D."/>
            <person name="Kim S."/>
            <person name="Ryu S."/>
            <person name="Song J.Y."/>
            <person name="Lee S.K."/>
        </authorList>
    </citation>
    <scope>NUCLEOTIDE SEQUENCE [LARGE SCALE GENOMIC DNA]</scope>
    <source>
        <tissue evidence="2">Muscle</tissue>
    </source>
</reference>
<dbReference type="AlphaFoldDB" id="A0A4Z2INS9"/>
<protein>
    <submittedName>
        <fullName evidence="2">Uncharacterized protein</fullName>
    </submittedName>
</protein>
<evidence type="ECO:0000256" key="1">
    <source>
        <dbReference type="SAM" id="MobiDB-lite"/>
    </source>
</evidence>